<dbReference type="RefSeq" id="WP_206729430.1">
    <property type="nucleotide sequence ID" value="NZ_CP071090.1"/>
</dbReference>
<dbReference type="Gene3D" id="3.40.50.150">
    <property type="entry name" value="Vaccinia Virus protein VP39"/>
    <property type="match status" value="1"/>
</dbReference>
<proteinExistence type="predicted"/>
<name>A0ABX7PBR7_9BACT</name>
<dbReference type="GO" id="GO:0032259">
    <property type="term" value="P:methylation"/>
    <property type="evidence" value="ECO:0007669"/>
    <property type="project" value="UniProtKB-KW"/>
</dbReference>
<dbReference type="InterPro" id="IPR029063">
    <property type="entry name" value="SAM-dependent_MTases_sf"/>
</dbReference>
<reference evidence="1 2" key="1">
    <citation type="submission" date="2021-02" db="EMBL/GenBank/DDBJ databases">
        <title>De Novo genome assembly of isolated myxobacteria.</title>
        <authorList>
            <person name="Stevens D.C."/>
        </authorList>
    </citation>
    <scope>NUCLEOTIDE SEQUENCE [LARGE SCALE GENOMIC DNA]</scope>
    <source>
        <strain evidence="2">SCPEA02</strain>
    </source>
</reference>
<sequence length="352" mass="40131">MKLLDSRYLSDGKLFNHGQPARLIHVEAPEDFQALLSNILDTGYYDQAYFQTHSGLRDATKVNHFWFLSELVRELAPRSVLDLGCSRGDVISLLRHKGVDVAGVDFSEDIRASVWPNIRDAFFSGDIRECCRTLAAQGRRFDTLCGFDIWEHLAPSALHEYISAVLEVASPDALCVFVIPAFGEDRVFGEQFPLEFEENRSRFDAREPFEYLLAEHTSPAIPASGHLIWAHTDWWERQFERHGLQRLTDVERRLHEVFDSFFPHSVKAFYVLARDARAGRARAQDVLSRPAAVTRARLLPRLIQDVRDGQMSLQGNVLPMVRQGAVESVPAPVRQSLRQVRQWVRRLRPGGA</sequence>
<dbReference type="Proteomes" id="UP000662747">
    <property type="component" value="Chromosome"/>
</dbReference>
<accession>A0ABX7PBR7</accession>
<dbReference type="GO" id="GO:0008168">
    <property type="term" value="F:methyltransferase activity"/>
    <property type="evidence" value="ECO:0007669"/>
    <property type="project" value="UniProtKB-KW"/>
</dbReference>
<evidence type="ECO:0000313" key="2">
    <source>
        <dbReference type="Proteomes" id="UP000662747"/>
    </source>
</evidence>
<keyword evidence="1" id="KW-0808">Transferase</keyword>
<keyword evidence="2" id="KW-1185">Reference proteome</keyword>
<keyword evidence="1" id="KW-0489">Methyltransferase</keyword>
<evidence type="ECO:0000313" key="1">
    <source>
        <dbReference type="EMBL" id="QSQ27916.1"/>
    </source>
</evidence>
<dbReference type="EMBL" id="CP071090">
    <property type="protein sequence ID" value="QSQ27916.1"/>
    <property type="molecule type" value="Genomic_DNA"/>
</dbReference>
<organism evidence="1 2">
    <name type="scientific">Pyxidicoccus parkwayensis</name>
    <dbReference type="NCBI Taxonomy" id="2813578"/>
    <lineage>
        <taxon>Bacteria</taxon>
        <taxon>Pseudomonadati</taxon>
        <taxon>Myxococcota</taxon>
        <taxon>Myxococcia</taxon>
        <taxon>Myxococcales</taxon>
        <taxon>Cystobacterineae</taxon>
        <taxon>Myxococcaceae</taxon>
        <taxon>Pyxidicoccus</taxon>
    </lineage>
</organism>
<gene>
    <name evidence="1" type="ORF">JY651_24770</name>
</gene>
<dbReference type="Pfam" id="PF13489">
    <property type="entry name" value="Methyltransf_23"/>
    <property type="match status" value="1"/>
</dbReference>
<protein>
    <submittedName>
        <fullName evidence="1">Methyltransferase domain-containing protein</fullName>
    </submittedName>
</protein>
<dbReference type="SUPFAM" id="SSF53335">
    <property type="entry name" value="S-adenosyl-L-methionine-dependent methyltransferases"/>
    <property type="match status" value="1"/>
</dbReference>